<feature type="domain" description="Polysaccharide pyruvyl transferase" evidence="1">
    <location>
        <begin position="87"/>
        <end position="201"/>
    </location>
</feature>
<keyword evidence="3" id="KW-1185">Reference proteome</keyword>
<dbReference type="Proteomes" id="UP000231693">
    <property type="component" value="Unassembled WGS sequence"/>
</dbReference>
<dbReference type="RefSeq" id="WP_100422585.1">
    <property type="nucleotide sequence ID" value="NZ_BOOX01000002.1"/>
</dbReference>
<comment type="caution">
    <text evidence="2">The sequence shown here is derived from an EMBL/GenBank/DDBJ whole genome shotgun (WGS) entry which is preliminary data.</text>
</comment>
<proteinExistence type="predicted"/>
<dbReference type="InterPro" id="IPR007345">
    <property type="entry name" value="Polysacch_pyruvyl_Trfase"/>
</dbReference>
<dbReference type="OrthoDB" id="9803627at2"/>
<dbReference type="Pfam" id="PF04230">
    <property type="entry name" value="PS_pyruv_trans"/>
    <property type="match status" value="1"/>
</dbReference>
<reference evidence="2 3" key="1">
    <citation type="submission" date="2017-11" db="EMBL/GenBank/DDBJ databases">
        <title>Genomic Encyclopedia of Archaeal and Bacterial Type Strains, Phase II (KMG-II): From Individual Species to Whole Genera.</title>
        <authorList>
            <person name="Goeker M."/>
        </authorList>
    </citation>
    <scope>NUCLEOTIDE SEQUENCE [LARGE SCALE GENOMIC DNA]</scope>
    <source>
        <strain evidence="2 3">DSM 25478</strain>
    </source>
</reference>
<protein>
    <submittedName>
        <fullName evidence="2">Polysaccharide pyruvyl transferase</fullName>
    </submittedName>
</protein>
<dbReference type="AlphaFoldDB" id="A0A2M9CPR1"/>
<accession>A0A2M9CPR1</accession>
<dbReference type="EMBL" id="PGFE01000002">
    <property type="protein sequence ID" value="PJJ73892.1"/>
    <property type="molecule type" value="Genomic_DNA"/>
</dbReference>
<evidence type="ECO:0000259" key="1">
    <source>
        <dbReference type="Pfam" id="PF04230"/>
    </source>
</evidence>
<name>A0A2M9CPR1_9CELL</name>
<organism evidence="2 3">
    <name type="scientific">Sediminihabitans luteus</name>
    <dbReference type="NCBI Taxonomy" id="1138585"/>
    <lineage>
        <taxon>Bacteria</taxon>
        <taxon>Bacillati</taxon>
        <taxon>Actinomycetota</taxon>
        <taxon>Actinomycetes</taxon>
        <taxon>Micrococcales</taxon>
        <taxon>Cellulomonadaceae</taxon>
        <taxon>Sediminihabitans</taxon>
    </lineage>
</organism>
<gene>
    <name evidence="2" type="ORF">CLV28_1376</name>
</gene>
<evidence type="ECO:0000313" key="3">
    <source>
        <dbReference type="Proteomes" id="UP000231693"/>
    </source>
</evidence>
<keyword evidence="2" id="KW-0808">Transferase</keyword>
<evidence type="ECO:0000313" key="2">
    <source>
        <dbReference type="EMBL" id="PJJ73892.1"/>
    </source>
</evidence>
<sequence length="269" mass="30055">MADRKAPVDLYWWRWKYPHRLNFGDEISGPIIEALTGRRVRWASAETCELVAAGSVIQQLTRTKRKQMPVFWGSGLINPPRENARPLTLPAVAVRGQLTRTRVRSTLADDVALGDPGILADQLLRRPPRKRFTVGVLPHYQDAADPNVDALIALGSQVRRIEVTWTPEEVVNEIASCDVLLSSSLHGIIVADSVGVPSVHLKFSDRLMGGEYKFRDYNSIYSPGRQQSFAMSSIPTRSATAIADFVNSRWVPPTGIERHRERLAKVLPL</sequence>
<dbReference type="GO" id="GO:0016740">
    <property type="term" value="F:transferase activity"/>
    <property type="evidence" value="ECO:0007669"/>
    <property type="project" value="UniProtKB-KW"/>
</dbReference>